<reference evidence="2" key="2">
    <citation type="journal article" date="2018" name="ISME J.">
        <title>A dynamic microbial community with high functional redundancy inhabits the cold, oxic subseafloor aquifer.</title>
        <authorList>
            <person name="Tully B.J."/>
            <person name="Wheat C.G."/>
            <person name="Glazer B.T."/>
            <person name="Huber J.A."/>
        </authorList>
    </citation>
    <scope>NUCLEOTIDE SEQUENCE</scope>
    <source>
        <strain evidence="2">NORP81</strain>
    </source>
</reference>
<comment type="caution">
    <text evidence="2">The sequence shown here is derived from an EMBL/GenBank/DDBJ whole genome shotgun (WGS) entry which is preliminary data.</text>
</comment>
<proteinExistence type="predicted"/>
<dbReference type="EMBL" id="NVUU01000095">
    <property type="protein sequence ID" value="PCI92582.1"/>
    <property type="molecule type" value="Genomic_DNA"/>
</dbReference>
<dbReference type="EMBL" id="NVUU01000107">
    <property type="protein sequence ID" value="PCI92383.1"/>
    <property type="molecule type" value="Genomic_DNA"/>
</dbReference>
<dbReference type="Proteomes" id="UP000217838">
    <property type="component" value="Unassembled WGS sequence"/>
</dbReference>
<evidence type="ECO:0000313" key="1">
    <source>
        <dbReference type="EMBL" id="PCI92383.1"/>
    </source>
</evidence>
<organism evidence="2 3">
    <name type="scientific">Aerophobetes bacterium</name>
    <dbReference type="NCBI Taxonomy" id="2030807"/>
    <lineage>
        <taxon>Bacteria</taxon>
        <taxon>Candidatus Aerophobota</taxon>
    </lineage>
</organism>
<dbReference type="AlphaFoldDB" id="A0A2A4YCB8"/>
<reference evidence="3" key="1">
    <citation type="submission" date="2017-08" db="EMBL/GenBank/DDBJ databases">
        <title>A dynamic microbial community with high functional redundancy inhabits the cold, oxic subseafloor aquifer.</title>
        <authorList>
            <person name="Tully B.J."/>
            <person name="Wheat C.G."/>
            <person name="Glazer B.T."/>
            <person name="Huber J.A."/>
        </authorList>
    </citation>
    <scope>NUCLEOTIDE SEQUENCE [LARGE SCALE GENOMIC DNA]</scope>
</reference>
<accession>A0A2A4YCB8</accession>
<sequence length="78" mass="8834">MKYKAHEENMEIPQIDGVIEPTHTLEPFAEELMNSPSLAHLIKTTAKLCRETDKDIPVASGYSDPVSNRIKEYVLSFD</sequence>
<evidence type="ECO:0000313" key="3">
    <source>
        <dbReference type="Proteomes" id="UP000217838"/>
    </source>
</evidence>
<evidence type="ECO:0000313" key="2">
    <source>
        <dbReference type="EMBL" id="PCI92582.1"/>
    </source>
</evidence>
<protein>
    <submittedName>
        <fullName evidence="2">Uncharacterized protein</fullName>
    </submittedName>
</protein>
<name>A0A2A4YCB8_UNCAE</name>
<gene>
    <name evidence="2" type="ORF">COB11_07060</name>
    <name evidence="1" type="ORF">COB11_07530</name>
</gene>